<reference evidence="1 2" key="1">
    <citation type="submission" date="2019-09" db="EMBL/GenBank/DDBJ databases">
        <title>Screening of Novel Bioactive Compounds from Soil-Associated.</title>
        <authorList>
            <person name="Zhao S."/>
        </authorList>
    </citation>
    <scope>NUCLEOTIDE SEQUENCE [LARGE SCALE GENOMIC DNA]</scope>
    <source>
        <strain evidence="1 2">HIT-DPA4</strain>
    </source>
</reference>
<evidence type="ECO:0008006" key="3">
    <source>
        <dbReference type="Google" id="ProtNLM"/>
    </source>
</evidence>
<organism evidence="1 2">
    <name type="scientific">Streptomyces luteolifulvus</name>
    <dbReference type="NCBI Taxonomy" id="2615112"/>
    <lineage>
        <taxon>Bacteria</taxon>
        <taxon>Bacillati</taxon>
        <taxon>Actinomycetota</taxon>
        <taxon>Actinomycetes</taxon>
        <taxon>Kitasatosporales</taxon>
        <taxon>Streptomycetaceae</taxon>
        <taxon>Streptomyces</taxon>
    </lineage>
</organism>
<gene>
    <name evidence="1" type="ORF">F7R91_14445</name>
</gene>
<dbReference type="Proteomes" id="UP000442707">
    <property type="component" value="Unassembled WGS sequence"/>
</dbReference>
<protein>
    <recommendedName>
        <fullName evidence="3">Antitoxin</fullName>
    </recommendedName>
</protein>
<evidence type="ECO:0000313" key="1">
    <source>
        <dbReference type="EMBL" id="KAB1146776.1"/>
    </source>
</evidence>
<name>A0A6H9V365_9ACTN</name>
<keyword evidence="2" id="KW-1185">Reference proteome</keyword>
<sequence length="121" mass="13754">MAYTLDMASDLEPRIAEDGIQEVPLTRARALLTRLIEQVREDGLVSALTVRGRRRAYLVTPGAFETAQSDRRMIEAFHFVAGERPQPATTQEFLEQMAVKLTEIEERDAARAKRFADYEPD</sequence>
<accession>A0A6H9V365</accession>
<dbReference type="EMBL" id="VZRB01000008">
    <property type="protein sequence ID" value="KAB1146776.1"/>
    <property type="molecule type" value="Genomic_DNA"/>
</dbReference>
<evidence type="ECO:0000313" key="2">
    <source>
        <dbReference type="Proteomes" id="UP000442707"/>
    </source>
</evidence>
<dbReference type="AlphaFoldDB" id="A0A6H9V365"/>
<proteinExistence type="predicted"/>
<dbReference type="RefSeq" id="WP_150948439.1">
    <property type="nucleotide sequence ID" value="NZ_VZRB01000008.1"/>
</dbReference>
<comment type="caution">
    <text evidence="1">The sequence shown here is derived from an EMBL/GenBank/DDBJ whole genome shotgun (WGS) entry which is preliminary data.</text>
</comment>